<proteinExistence type="predicted"/>
<keyword evidence="1" id="KW-1133">Transmembrane helix</keyword>
<evidence type="ECO:0000313" key="2">
    <source>
        <dbReference type="EMBL" id="GBG35441.1"/>
    </source>
</evidence>
<keyword evidence="1" id="KW-0472">Membrane</keyword>
<sequence length="226" mass="25477">MRRPCTYFLRPGFMVWDHLVSLSKRADWPMILGVFFLTLSIGLITAIYIRYATRERLLARSCEDHFTSRYLPVAYLSSKSGKVKDMFLNPQQFVVFGILNERVSRRRHAMCTDQLSWFHFCLLAAAEVYQRIASPTGEGQFNIKAKDKNISNSVVADHLLLDNVIDSSIQDIVKPYMRYIFGSKTNVPLDEIEASMSSSDTEARGVSGIGPIGNISAADVKIISVL</sequence>
<organism evidence="2">
    <name type="scientific">Metapenaeus ensis nimavirus</name>
    <dbReference type="NCBI Taxonomy" id="2133794"/>
    <lineage>
        <taxon>Viruses</taxon>
        <taxon>Viruses incertae sedis</taxon>
        <taxon>Naldaviricetes</taxon>
        <taxon>Nimaviridae</taxon>
    </lineage>
</organism>
<dbReference type="EMBL" id="BFCE01000002">
    <property type="protein sequence ID" value="GBG35441.1"/>
    <property type="molecule type" value="Genomic_DNA"/>
</dbReference>
<comment type="caution">
    <text evidence="2">The sequence shown here is derived from an EMBL/GenBank/DDBJ whole genome shotgun (WGS) entry which is preliminary data.</text>
</comment>
<accession>A0A401IPB8</accession>
<evidence type="ECO:0000256" key="1">
    <source>
        <dbReference type="SAM" id="Phobius"/>
    </source>
</evidence>
<reference evidence="2" key="1">
    <citation type="journal article" date="2018" name="J. Virol.">
        <title>Crustacean Genome Exploration Reveals the Evolutionary Origin of White Spot Syndrome Virus.</title>
        <authorList>
            <person name="Kawato S."/>
            <person name="Shitara A."/>
            <person name="Wang Y."/>
            <person name="Nozaki R."/>
            <person name="Kondo H."/>
            <person name="Hirono I."/>
        </authorList>
    </citation>
    <scope>NUCLEOTIDE SEQUENCE</scope>
    <source>
        <strain evidence="2">Mikawa-1</strain>
    </source>
</reference>
<name>A0A401IPB8_9VIRU</name>
<protein>
    <submittedName>
        <fullName evidence="2">Wsv021-like protein</fullName>
    </submittedName>
</protein>
<keyword evidence="1" id="KW-0812">Transmembrane</keyword>
<feature type="transmembrane region" description="Helical" evidence="1">
    <location>
        <begin position="28"/>
        <end position="51"/>
    </location>
</feature>